<keyword evidence="1" id="KW-0223">Dioxygenase</keyword>
<evidence type="ECO:0000313" key="2">
    <source>
        <dbReference type="Proteomes" id="UP001501468"/>
    </source>
</evidence>
<dbReference type="Proteomes" id="UP001501468">
    <property type="component" value="Unassembled WGS sequence"/>
</dbReference>
<keyword evidence="1" id="KW-0560">Oxidoreductase</keyword>
<accession>A0ABP7D5B0</accession>
<dbReference type="GO" id="GO:0051213">
    <property type="term" value="F:dioxygenase activity"/>
    <property type="evidence" value="ECO:0007669"/>
    <property type="project" value="UniProtKB-KW"/>
</dbReference>
<evidence type="ECO:0000313" key="1">
    <source>
        <dbReference type="EMBL" id="GAA3699615.1"/>
    </source>
</evidence>
<dbReference type="Pfam" id="PF05721">
    <property type="entry name" value="PhyH"/>
    <property type="match status" value="1"/>
</dbReference>
<comment type="caution">
    <text evidence="1">The sequence shown here is derived from an EMBL/GenBank/DDBJ whole genome shotgun (WGS) entry which is preliminary data.</text>
</comment>
<dbReference type="InterPro" id="IPR008775">
    <property type="entry name" value="Phytyl_CoA_dOase-like"/>
</dbReference>
<organism evidence="1 2">
    <name type="scientific">Terrabacter ginsenosidimutans</name>
    <dbReference type="NCBI Taxonomy" id="490575"/>
    <lineage>
        <taxon>Bacteria</taxon>
        <taxon>Bacillati</taxon>
        <taxon>Actinomycetota</taxon>
        <taxon>Actinomycetes</taxon>
        <taxon>Micrococcales</taxon>
        <taxon>Intrasporangiaceae</taxon>
        <taxon>Terrabacter</taxon>
    </lineage>
</organism>
<reference evidence="2" key="1">
    <citation type="journal article" date="2019" name="Int. J. Syst. Evol. Microbiol.">
        <title>The Global Catalogue of Microorganisms (GCM) 10K type strain sequencing project: providing services to taxonomists for standard genome sequencing and annotation.</title>
        <authorList>
            <consortium name="The Broad Institute Genomics Platform"/>
            <consortium name="The Broad Institute Genome Sequencing Center for Infectious Disease"/>
            <person name="Wu L."/>
            <person name="Ma J."/>
        </authorList>
    </citation>
    <scope>NUCLEOTIDE SEQUENCE [LARGE SCALE GENOMIC DNA]</scope>
    <source>
        <strain evidence="2">JCM 17125</strain>
    </source>
</reference>
<dbReference type="PANTHER" id="PTHR20883">
    <property type="entry name" value="PHYTANOYL-COA DIOXYGENASE DOMAIN CONTAINING 1"/>
    <property type="match status" value="1"/>
</dbReference>
<keyword evidence="2" id="KW-1185">Reference proteome</keyword>
<gene>
    <name evidence="1" type="ORF">GCM10022399_15070</name>
</gene>
<sequence length="299" mass="32204">MGFKPPMTIRSFTIRSGRTQSMPTDTLPDLTTAYPVTDAQVAAYRSNGHVRLTQVATQEEATAYRRPVASTVERLSTETRPLAERDSYGMAFLQVMNLWRHDESVARFVLATRFAGVAARLLGVPRVRLYHDQALFKEPGGGYTPWHQDAMYWPLDGSRCLTMWMPLVDITPAHGGLAFATGSHVDGPLSDIGISDASEERFDRLVAERGLVVDGPVAMRAGDASFHSGWTVHRALGNSSTQMREVMTVIWFADGLTVLDPANPAQANDLASWLPGLAPGALAVSAANPALGGPSGGGV</sequence>
<dbReference type="SUPFAM" id="SSF51197">
    <property type="entry name" value="Clavaminate synthase-like"/>
    <property type="match status" value="1"/>
</dbReference>
<proteinExistence type="predicted"/>
<dbReference type="EMBL" id="BAABDC010000002">
    <property type="protein sequence ID" value="GAA3699615.1"/>
    <property type="molecule type" value="Genomic_DNA"/>
</dbReference>
<dbReference type="PANTHER" id="PTHR20883:SF49">
    <property type="entry name" value="PHYTANOYL-COA DIOXYGENASE"/>
    <property type="match status" value="1"/>
</dbReference>
<protein>
    <submittedName>
        <fullName evidence="1">Phytanoyl-CoA dioxygenase family protein</fullName>
    </submittedName>
</protein>
<dbReference type="Gene3D" id="2.60.120.620">
    <property type="entry name" value="q2cbj1_9rhob like domain"/>
    <property type="match status" value="1"/>
</dbReference>
<name>A0ABP7D5B0_9MICO</name>